<keyword evidence="3" id="KW-1185">Reference proteome</keyword>
<reference evidence="2" key="1">
    <citation type="submission" date="2023-07" db="EMBL/GenBank/DDBJ databases">
        <title>Black Yeasts Isolated from many extreme environments.</title>
        <authorList>
            <person name="Coleine C."/>
            <person name="Stajich J.E."/>
            <person name="Selbmann L."/>
        </authorList>
    </citation>
    <scope>NUCLEOTIDE SEQUENCE</scope>
    <source>
        <strain evidence="2">CCFEE 5485</strain>
    </source>
</reference>
<gene>
    <name evidence="2" type="ORF">LTR78_002589</name>
</gene>
<protein>
    <submittedName>
        <fullName evidence="2">Uncharacterized protein</fullName>
    </submittedName>
</protein>
<organism evidence="2 3">
    <name type="scientific">Recurvomyces mirabilis</name>
    <dbReference type="NCBI Taxonomy" id="574656"/>
    <lineage>
        <taxon>Eukaryota</taxon>
        <taxon>Fungi</taxon>
        <taxon>Dikarya</taxon>
        <taxon>Ascomycota</taxon>
        <taxon>Pezizomycotina</taxon>
        <taxon>Dothideomycetes</taxon>
        <taxon>Dothideomycetidae</taxon>
        <taxon>Mycosphaerellales</taxon>
        <taxon>Teratosphaeriaceae</taxon>
        <taxon>Recurvomyces</taxon>
    </lineage>
</organism>
<feature type="region of interest" description="Disordered" evidence="1">
    <location>
        <begin position="96"/>
        <end position="118"/>
    </location>
</feature>
<evidence type="ECO:0000313" key="3">
    <source>
        <dbReference type="Proteomes" id="UP001274830"/>
    </source>
</evidence>
<dbReference type="EMBL" id="JAUTXT010000006">
    <property type="protein sequence ID" value="KAK3677739.1"/>
    <property type="molecule type" value="Genomic_DNA"/>
</dbReference>
<proteinExistence type="predicted"/>
<dbReference type="AlphaFoldDB" id="A0AAE0WTZ8"/>
<evidence type="ECO:0000256" key="1">
    <source>
        <dbReference type="SAM" id="MobiDB-lite"/>
    </source>
</evidence>
<feature type="region of interest" description="Disordered" evidence="1">
    <location>
        <begin position="1"/>
        <end position="23"/>
    </location>
</feature>
<evidence type="ECO:0000313" key="2">
    <source>
        <dbReference type="EMBL" id="KAK3677739.1"/>
    </source>
</evidence>
<comment type="caution">
    <text evidence="2">The sequence shown here is derived from an EMBL/GenBank/DDBJ whole genome shotgun (WGS) entry which is preliminary data.</text>
</comment>
<accession>A0AAE0WTZ8</accession>
<name>A0AAE0WTZ8_9PEZI</name>
<dbReference type="Proteomes" id="UP001274830">
    <property type="component" value="Unassembled WGS sequence"/>
</dbReference>
<sequence>MASQSLDLLDAEPSQESQGIEIPNVQKKLEQHKLRLKQRRKQRNEAIAQGHRARVDKLKADYESASTRHAEAMYVFAYFAQCTPNKVLIVCWQTSDSVPTGQPPAGSCSSKAATGHRA</sequence>